<name>A0A543CIU8_9ACTN</name>
<evidence type="ECO:0000256" key="2">
    <source>
        <dbReference type="ARBA" id="ARBA00023125"/>
    </source>
</evidence>
<dbReference type="GO" id="GO:0000976">
    <property type="term" value="F:transcription cis-regulatory region binding"/>
    <property type="evidence" value="ECO:0007669"/>
    <property type="project" value="TreeGrafter"/>
</dbReference>
<dbReference type="Pfam" id="PF16859">
    <property type="entry name" value="TetR_C_11"/>
    <property type="match status" value="1"/>
</dbReference>
<dbReference type="PANTHER" id="PTHR30055:SF234">
    <property type="entry name" value="HTH-TYPE TRANSCRIPTIONAL REGULATOR BETI"/>
    <property type="match status" value="1"/>
</dbReference>
<accession>A0A543CIU8</accession>
<evidence type="ECO:0000256" key="3">
    <source>
        <dbReference type="ARBA" id="ARBA00023163"/>
    </source>
</evidence>
<dbReference type="RefSeq" id="WP_221639998.1">
    <property type="nucleotide sequence ID" value="NZ_VFOZ01000001.1"/>
</dbReference>
<keyword evidence="2 4" id="KW-0238">DNA-binding</keyword>
<protein>
    <submittedName>
        <fullName evidence="6">TetR family transcriptional regulator</fullName>
    </submittedName>
</protein>
<evidence type="ECO:0000256" key="1">
    <source>
        <dbReference type="ARBA" id="ARBA00023015"/>
    </source>
</evidence>
<dbReference type="EMBL" id="VFOZ01000001">
    <property type="protein sequence ID" value="TQL97024.1"/>
    <property type="molecule type" value="Genomic_DNA"/>
</dbReference>
<evidence type="ECO:0000313" key="7">
    <source>
        <dbReference type="Proteomes" id="UP000316096"/>
    </source>
</evidence>
<dbReference type="SUPFAM" id="SSF46689">
    <property type="entry name" value="Homeodomain-like"/>
    <property type="match status" value="1"/>
</dbReference>
<dbReference type="InterPro" id="IPR009057">
    <property type="entry name" value="Homeodomain-like_sf"/>
</dbReference>
<feature type="domain" description="HTH tetR-type" evidence="5">
    <location>
        <begin position="10"/>
        <end position="70"/>
    </location>
</feature>
<dbReference type="Gene3D" id="1.10.357.10">
    <property type="entry name" value="Tetracycline Repressor, domain 2"/>
    <property type="match status" value="1"/>
</dbReference>
<sequence length="188" mass="20646">MSYSTDPRAARSREAMVVAARELLVAEGPGAVTHQRVAQQAGVGRATVYRHWPQPEQLLLEVMSDADLPLFKNPEAPVRRWLHRELRQMADELAVPAIAAMSLALMQSAIWDPDIAHRRDESLKTITERISVAVRSAAETGEVETDAAPADLTAMLVGPIVYRTTSQMGVVSDDLIDRLIDGVGTWHT</sequence>
<organism evidence="6 7">
    <name type="scientific">Actinoallomurus bryophytorum</name>
    <dbReference type="NCBI Taxonomy" id="1490222"/>
    <lineage>
        <taxon>Bacteria</taxon>
        <taxon>Bacillati</taxon>
        <taxon>Actinomycetota</taxon>
        <taxon>Actinomycetes</taxon>
        <taxon>Streptosporangiales</taxon>
        <taxon>Thermomonosporaceae</taxon>
        <taxon>Actinoallomurus</taxon>
    </lineage>
</organism>
<dbReference type="Gene3D" id="1.10.10.60">
    <property type="entry name" value="Homeodomain-like"/>
    <property type="match status" value="1"/>
</dbReference>
<dbReference type="AlphaFoldDB" id="A0A543CIU8"/>
<proteinExistence type="predicted"/>
<dbReference type="GO" id="GO:0003700">
    <property type="term" value="F:DNA-binding transcription factor activity"/>
    <property type="evidence" value="ECO:0007669"/>
    <property type="project" value="TreeGrafter"/>
</dbReference>
<dbReference type="PANTHER" id="PTHR30055">
    <property type="entry name" value="HTH-TYPE TRANSCRIPTIONAL REGULATOR RUTR"/>
    <property type="match status" value="1"/>
</dbReference>
<dbReference type="Proteomes" id="UP000316096">
    <property type="component" value="Unassembled WGS sequence"/>
</dbReference>
<reference evidence="6 7" key="1">
    <citation type="submission" date="2019-06" db="EMBL/GenBank/DDBJ databases">
        <title>Sequencing the genomes of 1000 actinobacteria strains.</title>
        <authorList>
            <person name="Klenk H.-P."/>
        </authorList>
    </citation>
    <scope>NUCLEOTIDE SEQUENCE [LARGE SCALE GENOMIC DNA]</scope>
    <source>
        <strain evidence="6 7">DSM 102200</strain>
    </source>
</reference>
<feature type="DNA-binding region" description="H-T-H motif" evidence="4">
    <location>
        <begin position="33"/>
        <end position="52"/>
    </location>
</feature>
<keyword evidence="3" id="KW-0804">Transcription</keyword>
<evidence type="ECO:0000313" key="6">
    <source>
        <dbReference type="EMBL" id="TQL97024.1"/>
    </source>
</evidence>
<dbReference type="PRINTS" id="PR00455">
    <property type="entry name" value="HTHTETR"/>
</dbReference>
<keyword evidence="1" id="KW-0805">Transcription regulation</keyword>
<evidence type="ECO:0000259" key="5">
    <source>
        <dbReference type="PROSITE" id="PS50977"/>
    </source>
</evidence>
<dbReference type="InterPro" id="IPR001647">
    <property type="entry name" value="HTH_TetR"/>
</dbReference>
<dbReference type="InterPro" id="IPR036271">
    <property type="entry name" value="Tet_transcr_reg_TetR-rel_C_sf"/>
</dbReference>
<keyword evidence="7" id="KW-1185">Reference proteome</keyword>
<dbReference type="InterPro" id="IPR011075">
    <property type="entry name" value="TetR_C"/>
</dbReference>
<comment type="caution">
    <text evidence="6">The sequence shown here is derived from an EMBL/GenBank/DDBJ whole genome shotgun (WGS) entry which is preliminary data.</text>
</comment>
<gene>
    <name evidence="6" type="ORF">FB559_2596</name>
</gene>
<dbReference type="Pfam" id="PF00440">
    <property type="entry name" value="TetR_N"/>
    <property type="match status" value="1"/>
</dbReference>
<dbReference type="InterPro" id="IPR050109">
    <property type="entry name" value="HTH-type_TetR-like_transc_reg"/>
</dbReference>
<dbReference type="SUPFAM" id="SSF48498">
    <property type="entry name" value="Tetracyclin repressor-like, C-terminal domain"/>
    <property type="match status" value="1"/>
</dbReference>
<evidence type="ECO:0000256" key="4">
    <source>
        <dbReference type="PROSITE-ProRule" id="PRU00335"/>
    </source>
</evidence>
<dbReference type="PROSITE" id="PS50977">
    <property type="entry name" value="HTH_TETR_2"/>
    <property type="match status" value="1"/>
</dbReference>